<reference evidence="3" key="1">
    <citation type="submission" date="2017-02" db="UniProtKB">
        <authorList>
            <consortium name="WormBaseParasite"/>
        </authorList>
    </citation>
    <scope>IDENTIFICATION</scope>
</reference>
<dbReference type="Proteomes" id="UP000278807">
    <property type="component" value="Unassembled WGS sequence"/>
</dbReference>
<dbReference type="EMBL" id="UZAE01001190">
    <property type="protein sequence ID" value="VDN98305.1"/>
    <property type="molecule type" value="Genomic_DNA"/>
</dbReference>
<sequence>MRETATSEACLTQPSEPLLFPSLRIKYAYLPYLHCSSARGSTPWRPDADMSTACHENRKSLPDITRGLVLYGGETPISGQPDSRSGRCPYKEMKTLSGTLGDVTEFACVAALDDVSNSYSSAHQGVQASMQA</sequence>
<keyword evidence="2" id="KW-1185">Reference proteome</keyword>
<organism evidence="3">
    <name type="scientific">Rodentolepis nana</name>
    <name type="common">Dwarf tapeworm</name>
    <name type="synonym">Hymenolepis nana</name>
    <dbReference type="NCBI Taxonomy" id="102285"/>
    <lineage>
        <taxon>Eukaryota</taxon>
        <taxon>Metazoa</taxon>
        <taxon>Spiralia</taxon>
        <taxon>Lophotrochozoa</taxon>
        <taxon>Platyhelminthes</taxon>
        <taxon>Cestoda</taxon>
        <taxon>Eucestoda</taxon>
        <taxon>Cyclophyllidea</taxon>
        <taxon>Hymenolepididae</taxon>
        <taxon>Rodentolepis</taxon>
    </lineage>
</organism>
<proteinExistence type="predicted"/>
<reference evidence="1 2" key="2">
    <citation type="submission" date="2018-11" db="EMBL/GenBank/DDBJ databases">
        <authorList>
            <consortium name="Pathogen Informatics"/>
        </authorList>
    </citation>
    <scope>NUCLEOTIDE SEQUENCE [LARGE SCALE GENOMIC DNA]</scope>
</reference>
<protein>
    <submittedName>
        <fullName evidence="1 3">Uncharacterized protein</fullName>
    </submittedName>
</protein>
<evidence type="ECO:0000313" key="1">
    <source>
        <dbReference type="EMBL" id="VDN98305.1"/>
    </source>
</evidence>
<evidence type="ECO:0000313" key="2">
    <source>
        <dbReference type="Proteomes" id="UP000278807"/>
    </source>
</evidence>
<accession>A0A0R3T5V9</accession>
<dbReference type="AlphaFoldDB" id="A0A0R3T5V9"/>
<dbReference type="OrthoDB" id="6276423at2759"/>
<evidence type="ECO:0000313" key="3">
    <source>
        <dbReference type="WBParaSite" id="HNAJ_0000244701-mRNA-1"/>
    </source>
</evidence>
<gene>
    <name evidence="1" type="ORF">HNAJ_LOCUS2446</name>
</gene>
<name>A0A0R3T5V9_RODNA</name>
<dbReference type="WBParaSite" id="HNAJ_0000244701-mRNA-1">
    <property type="protein sequence ID" value="HNAJ_0000244701-mRNA-1"/>
    <property type="gene ID" value="HNAJ_0000244701"/>
</dbReference>
<dbReference type="STRING" id="102285.A0A0R3T5V9"/>